<feature type="domain" description="NlpC/P60" evidence="6">
    <location>
        <begin position="271"/>
        <end position="387"/>
    </location>
</feature>
<name>A0ABR5F254_9ACTN</name>
<evidence type="ECO:0000256" key="2">
    <source>
        <dbReference type="ARBA" id="ARBA00022670"/>
    </source>
</evidence>
<feature type="region of interest" description="Disordered" evidence="5">
    <location>
        <begin position="237"/>
        <end position="266"/>
    </location>
</feature>
<comment type="caution">
    <text evidence="7">The sequence shown here is derived from an EMBL/GenBank/DDBJ whole genome shotgun (WGS) entry which is preliminary data.</text>
</comment>
<feature type="compositionally biased region" description="Basic and acidic residues" evidence="5">
    <location>
        <begin position="237"/>
        <end position="246"/>
    </location>
</feature>
<dbReference type="Proteomes" id="UP000035425">
    <property type="component" value="Unassembled WGS sequence"/>
</dbReference>
<reference evidence="7 8" key="1">
    <citation type="submission" date="2014-12" db="EMBL/GenBank/DDBJ databases">
        <title>Frankia sp. BMG5.1 draft genome.</title>
        <authorList>
            <person name="Gtari M."/>
            <person name="Ghodhbane-Gtari F."/>
            <person name="Nouioui I."/>
            <person name="Ktari A."/>
            <person name="Hezbri K."/>
            <person name="Mimouni W."/>
            <person name="Sbissi I."/>
            <person name="Ayari A."/>
            <person name="Yamanaka T."/>
            <person name="Normand P."/>
            <person name="Tisa L.S."/>
            <person name="Boudabous A."/>
        </authorList>
    </citation>
    <scope>NUCLEOTIDE SEQUENCE [LARGE SCALE GENOMIC DNA]</scope>
    <source>
        <strain evidence="7 8">BMG5.1</strain>
    </source>
</reference>
<proteinExistence type="inferred from homology"/>
<evidence type="ECO:0000259" key="6">
    <source>
        <dbReference type="PROSITE" id="PS51935"/>
    </source>
</evidence>
<dbReference type="Gene3D" id="6.10.250.3150">
    <property type="match status" value="1"/>
</dbReference>
<dbReference type="Pfam" id="PF00877">
    <property type="entry name" value="NLPC_P60"/>
    <property type="match status" value="1"/>
</dbReference>
<feature type="compositionally biased region" description="Low complexity" evidence="5">
    <location>
        <begin position="250"/>
        <end position="260"/>
    </location>
</feature>
<evidence type="ECO:0000313" key="7">
    <source>
        <dbReference type="EMBL" id="KLL10802.1"/>
    </source>
</evidence>
<gene>
    <name evidence="7" type="ORF">FrCorBMG51_15385</name>
</gene>
<evidence type="ECO:0000256" key="5">
    <source>
        <dbReference type="SAM" id="MobiDB-lite"/>
    </source>
</evidence>
<organism evidence="7 8">
    <name type="scientific">Protofrankia coriariae</name>
    <dbReference type="NCBI Taxonomy" id="1562887"/>
    <lineage>
        <taxon>Bacteria</taxon>
        <taxon>Bacillati</taxon>
        <taxon>Actinomycetota</taxon>
        <taxon>Actinomycetes</taxon>
        <taxon>Frankiales</taxon>
        <taxon>Frankiaceae</taxon>
        <taxon>Protofrankia</taxon>
    </lineage>
</organism>
<dbReference type="InterPro" id="IPR000064">
    <property type="entry name" value="NLP_P60_dom"/>
</dbReference>
<dbReference type="PANTHER" id="PTHR47359">
    <property type="entry name" value="PEPTIDOGLYCAN DL-ENDOPEPTIDASE CWLO"/>
    <property type="match status" value="1"/>
</dbReference>
<evidence type="ECO:0000313" key="8">
    <source>
        <dbReference type="Proteomes" id="UP000035425"/>
    </source>
</evidence>
<comment type="similarity">
    <text evidence="1">Belongs to the peptidase C40 family.</text>
</comment>
<dbReference type="SUPFAM" id="SSF54001">
    <property type="entry name" value="Cysteine proteinases"/>
    <property type="match status" value="1"/>
</dbReference>
<dbReference type="PANTHER" id="PTHR47359:SF3">
    <property type="entry name" value="NLP_P60 DOMAIN-CONTAINING PROTEIN-RELATED"/>
    <property type="match status" value="1"/>
</dbReference>
<evidence type="ECO:0000256" key="4">
    <source>
        <dbReference type="ARBA" id="ARBA00022807"/>
    </source>
</evidence>
<dbReference type="RefSeq" id="WP_047223756.1">
    <property type="nucleotide sequence ID" value="NZ_JWIO01000025.1"/>
</dbReference>
<keyword evidence="4" id="KW-0788">Thiol protease</keyword>
<dbReference type="PROSITE" id="PS51935">
    <property type="entry name" value="NLPC_P60"/>
    <property type="match status" value="1"/>
</dbReference>
<dbReference type="GO" id="GO:0016787">
    <property type="term" value="F:hydrolase activity"/>
    <property type="evidence" value="ECO:0007669"/>
    <property type="project" value="UniProtKB-KW"/>
</dbReference>
<evidence type="ECO:0000256" key="3">
    <source>
        <dbReference type="ARBA" id="ARBA00022801"/>
    </source>
</evidence>
<dbReference type="InterPro" id="IPR038765">
    <property type="entry name" value="Papain-like_cys_pep_sf"/>
</dbReference>
<keyword evidence="8" id="KW-1185">Reference proteome</keyword>
<evidence type="ECO:0000256" key="1">
    <source>
        <dbReference type="ARBA" id="ARBA00007074"/>
    </source>
</evidence>
<sequence length="387" mass="40539">MFGRLPGALGLISVLAGGIILLPGAATPARADDIDTINRDIAATQQQLTELTHSTEAATEAFNAGRLRLSAAEQAVSTATENVRRAGNAVRAAADRRRALGSATYRSGGLEQLSVLFSGDPGTALDRVGAMDSLARRGRAAEIELRSARHDLTGAQAAAQEALVERQRETASLEERKKRIEASVTAQRALLDDLVARHAELVRQARAREEAARRAGELAAALAAAAAAQAQARAAAAERDQLRSRSDLIGSTSRGSTGTSVAPARPPVIGSGGAAVAVAQARAQLGKPYVWGAAGPDAFDCSGLTQWVWAKAGVALSHFTGAQWNEGRRISRGELIPGDLVFFGEDLHHVGIYVGNGNMIDAPRTGTVIRLEPVWWETYAGAVRPGA</sequence>
<dbReference type="EMBL" id="JWIO01000025">
    <property type="protein sequence ID" value="KLL10802.1"/>
    <property type="molecule type" value="Genomic_DNA"/>
</dbReference>
<accession>A0ABR5F254</accession>
<dbReference type="Gene3D" id="3.90.1720.10">
    <property type="entry name" value="endopeptidase domain like (from Nostoc punctiforme)"/>
    <property type="match status" value="1"/>
</dbReference>
<keyword evidence="3 7" id="KW-0378">Hydrolase</keyword>
<dbReference type="InterPro" id="IPR051794">
    <property type="entry name" value="PG_Endopeptidase_C40"/>
</dbReference>
<protein>
    <submittedName>
        <fullName evidence="7">Glycoside hydrolase</fullName>
    </submittedName>
</protein>
<keyword evidence="2" id="KW-0645">Protease</keyword>